<dbReference type="Proteomes" id="UP001141327">
    <property type="component" value="Unassembled WGS sequence"/>
</dbReference>
<comment type="similarity">
    <text evidence="1">Belongs to the carbohydrate kinase PfkB family.</text>
</comment>
<keyword evidence="2" id="KW-0808">Transferase</keyword>
<protein>
    <submittedName>
        <fullName evidence="5">Carbohydrate kinase family protein</fullName>
    </submittedName>
</protein>
<evidence type="ECO:0000313" key="5">
    <source>
        <dbReference type="EMBL" id="KAJ4459188.1"/>
    </source>
</evidence>
<dbReference type="InterPro" id="IPR050306">
    <property type="entry name" value="PfkB_Carbo_kinase"/>
</dbReference>
<reference evidence="5" key="1">
    <citation type="journal article" date="2022" name="bioRxiv">
        <title>Genomics of Preaxostyla Flagellates Illuminates Evolutionary Transitions and the Path Towards Mitochondrial Loss.</title>
        <authorList>
            <person name="Novak L.V.F."/>
            <person name="Treitli S.C."/>
            <person name="Pyrih J."/>
            <person name="Halakuc P."/>
            <person name="Pipaliya S.V."/>
            <person name="Vacek V."/>
            <person name="Brzon O."/>
            <person name="Soukal P."/>
            <person name="Eme L."/>
            <person name="Dacks J.B."/>
            <person name="Karnkowska A."/>
            <person name="Elias M."/>
            <person name="Hampl V."/>
        </authorList>
    </citation>
    <scope>NUCLEOTIDE SEQUENCE</scope>
    <source>
        <strain evidence="5">RCP-MX</strain>
    </source>
</reference>
<dbReference type="PANTHER" id="PTHR43085">
    <property type="entry name" value="HEXOKINASE FAMILY MEMBER"/>
    <property type="match status" value="1"/>
</dbReference>
<feature type="domain" description="Carbohydrate kinase PfkB" evidence="4">
    <location>
        <begin position="35"/>
        <end position="317"/>
    </location>
</feature>
<evidence type="ECO:0000259" key="4">
    <source>
        <dbReference type="Pfam" id="PF00294"/>
    </source>
</evidence>
<dbReference type="Gene3D" id="3.40.1190.20">
    <property type="match status" value="1"/>
</dbReference>
<organism evidence="5 6">
    <name type="scientific">Paratrimastix pyriformis</name>
    <dbReference type="NCBI Taxonomy" id="342808"/>
    <lineage>
        <taxon>Eukaryota</taxon>
        <taxon>Metamonada</taxon>
        <taxon>Preaxostyla</taxon>
        <taxon>Paratrimastigidae</taxon>
        <taxon>Paratrimastix</taxon>
    </lineage>
</organism>
<proteinExistence type="inferred from homology"/>
<keyword evidence="6" id="KW-1185">Reference proteome</keyword>
<dbReference type="GO" id="GO:0016301">
    <property type="term" value="F:kinase activity"/>
    <property type="evidence" value="ECO:0007669"/>
    <property type="project" value="UniProtKB-KW"/>
</dbReference>
<dbReference type="InterPro" id="IPR029056">
    <property type="entry name" value="Ribokinase-like"/>
</dbReference>
<evidence type="ECO:0000256" key="2">
    <source>
        <dbReference type="ARBA" id="ARBA00022679"/>
    </source>
</evidence>
<name>A0ABQ8UK58_9EUKA</name>
<dbReference type="EMBL" id="JAPMOS010000022">
    <property type="protein sequence ID" value="KAJ4459188.1"/>
    <property type="molecule type" value="Genomic_DNA"/>
</dbReference>
<dbReference type="Pfam" id="PF00294">
    <property type="entry name" value="PfkB"/>
    <property type="match status" value="1"/>
</dbReference>
<dbReference type="PANTHER" id="PTHR43085:SF57">
    <property type="entry name" value="CARBOHYDRATE KINASE PFKB DOMAIN-CONTAINING PROTEIN"/>
    <property type="match status" value="1"/>
</dbReference>
<gene>
    <name evidence="5" type="ORF">PAPYR_4994</name>
</gene>
<evidence type="ECO:0000313" key="6">
    <source>
        <dbReference type="Proteomes" id="UP001141327"/>
    </source>
</evidence>
<accession>A0ABQ8UK58</accession>
<evidence type="ECO:0000256" key="1">
    <source>
        <dbReference type="ARBA" id="ARBA00010688"/>
    </source>
</evidence>
<dbReference type="InterPro" id="IPR011611">
    <property type="entry name" value="PfkB_dom"/>
</dbReference>
<keyword evidence="3 5" id="KW-0418">Kinase</keyword>
<evidence type="ECO:0000256" key="3">
    <source>
        <dbReference type="ARBA" id="ARBA00022777"/>
    </source>
</evidence>
<sequence length="351" mass="37047">MQTPDFDIVAVGGCGMDIIMNVPDVTHMEITDRNQVIRKYTALEFSSKCSVQSVLYAPGGSAANVACDARCFGMRTAFIGKVGVDGNGGACLNELSSRGVDISSVVRTPEDTTAVSVVLLTPYGADRSILAYKGTTNLLTPADVNVDICRRTRCLAWTSLSSPKALEALLLAVETAKTAGALISSAPSMAVIRQYPAIFGTLLTKSDVVSLNDDELKEFTKAQTVLGGIKHLLGMGLKLVSVTMGEKGSLITDGRIIVETGVYPVQVKDTTGAGDAFATGLICGYLERLPLPEIAKRATALAAMEVQVTGVRLGLPTNREEVDTFLNHNTVQQRCHDFEQVASSAAGLLGA</sequence>
<comment type="caution">
    <text evidence="5">The sequence shown here is derived from an EMBL/GenBank/DDBJ whole genome shotgun (WGS) entry which is preliminary data.</text>
</comment>
<dbReference type="SUPFAM" id="SSF53613">
    <property type="entry name" value="Ribokinase-like"/>
    <property type="match status" value="1"/>
</dbReference>